<dbReference type="GO" id="GO:0046474">
    <property type="term" value="P:glycerophospholipid biosynthetic process"/>
    <property type="evidence" value="ECO:0007669"/>
    <property type="project" value="TreeGrafter"/>
</dbReference>
<dbReference type="EC" id="2.7.8.5" evidence="4"/>
<feature type="transmembrane region" description="Helical" evidence="16">
    <location>
        <begin position="25"/>
        <end position="49"/>
    </location>
</feature>
<keyword evidence="6" id="KW-0444">Lipid biosynthesis</keyword>
<dbReference type="InterPro" id="IPR000462">
    <property type="entry name" value="CDP-OH_P_trans"/>
</dbReference>
<keyword evidence="10" id="KW-0443">Lipid metabolism</keyword>
<dbReference type="PANTHER" id="PTHR14269:SF11">
    <property type="entry name" value="CDP-DIACYLGLYCEROL--GLYCEROL-3-PHOSPHATE 3-PHOSPHATIDYLTRANSFERASE"/>
    <property type="match status" value="1"/>
</dbReference>
<dbReference type="eggNOG" id="COG0558">
    <property type="taxonomic scope" value="Bacteria"/>
</dbReference>
<dbReference type="GO" id="GO:0008444">
    <property type="term" value="F:CDP-diacylglycerol-glycerol-3-phosphate 3-phosphatidyltransferase activity"/>
    <property type="evidence" value="ECO:0007669"/>
    <property type="project" value="UniProtKB-EC"/>
</dbReference>
<dbReference type="PIRSF" id="PIRSF000847">
    <property type="entry name" value="Phos_ph_gly_syn"/>
    <property type="match status" value="1"/>
</dbReference>
<name>A0A077ASB8_9PROT</name>
<proteinExistence type="inferred from homology"/>
<dbReference type="AlphaFoldDB" id="A0A077ASB8"/>
<keyword evidence="11 16" id="KW-0472">Membrane</keyword>
<dbReference type="KEGG" id="paca:ID47_03915"/>
<dbReference type="HOGENOM" id="CLU_051314_0_2_5"/>
<evidence type="ECO:0000256" key="11">
    <source>
        <dbReference type="ARBA" id="ARBA00023136"/>
    </source>
</evidence>
<evidence type="ECO:0000256" key="14">
    <source>
        <dbReference type="ARBA" id="ARBA00048586"/>
    </source>
</evidence>
<dbReference type="GO" id="GO:0016020">
    <property type="term" value="C:membrane"/>
    <property type="evidence" value="ECO:0007669"/>
    <property type="project" value="UniProtKB-SubCell"/>
</dbReference>
<evidence type="ECO:0000256" key="7">
    <source>
        <dbReference type="ARBA" id="ARBA00022679"/>
    </source>
</evidence>
<dbReference type="InterPro" id="IPR004570">
    <property type="entry name" value="Phosphatidylglycerol_P_synth"/>
</dbReference>
<keyword evidence="9 16" id="KW-1133">Transmembrane helix</keyword>
<gene>
    <name evidence="17" type="ORF">ID47_03915</name>
</gene>
<evidence type="ECO:0000256" key="3">
    <source>
        <dbReference type="ARBA" id="ARBA00010441"/>
    </source>
</evidence>
<dbReference type="OrthoDB" id="9796672at2"/>
<evidence type="ECO:0000256" key="4">
    <source>
        <dbReference type="ARBA" id="ARBA00013170"/>
    </source>
</evidence>
<dbReference type="Gene3D" id="1.20.120.1760">
    <property type="match status" value="1"/>
</dbReference>
<evidence type="ECO:0000256" key="5">
    <source>
        <dbReference type="ARBA" id="ARBA00014944"/>
    </source>
</evidence>
<dbReference type="InterPro" id="IPR050324">
    <property type="entry name" value="CDP-alcohol_PTase-I"/>
</dbReference>
<evidence type="ECO:0000256" key="9">
    <source>
        <dbReference type="ARBA" id="ARBA00022989"/>
    </source>
</evidence>
<keyword evidence="18" id="KW-1185">Reference proteome</keyword>
<evidence type="ECO:0000256" key="8">
    <source>
        <dbReference type="ARBA" id="ARBA00022692"/>
    </source>
</evidence>
<dbReference type="InterPro" id="IPR048254">
    <property type="entry name" value="CDP_ALCOHOL_P_TRANSF_CS"/>
</dbReference>
<comment type="catalytic activity">
    <reaction evidence="14">
        <text>a CDP-1,2-diacyl-sn-glycerol + sn-glycerol 3-phosphate = a 1,2-diacyl-sn-glycero-3-phospho-(1'-sn-glycero-3'-phosphate) + CMP + H(+)</text>
        <dbReference type="Rhea" id="RHEA:12593"/>
        <dbReference type="ChEBI" id="CHEBI:15378"/>
        <dbReference type="ChEBI" id="CHEBI:57597"/>
        <dbReference type="ChEBI" id="CHEBI:58332"/>
        <dbReference type="ChEBI" id="CHEBI:60110"/>
        <dbReference type="ChEBI" id="CHEBI:60377"/>
        <dbReference type="EC" id="2.7.8.5"/>
    </reaction>
</comment>
<feature type="transmembrane region" description="Helical" evidence="16">
    <location>
        <begin position="128"/>
        <end position="148"/>
    </location>
</feature>
<dbReference type="Pfam" id="PF01066">
    <property type="entry name" value="CDP-OH_P_transf"/>
    <property type="match status" value="1"/>
</dbReference>
<dbReference type="RefSeq" id="WP_038464023.1">
    <property type="nucleotide sequence ID" value="NZ_CP008941.1"/>
</dbReference>
<feature type="transmembrane region" description="Helical" evidence="16">
    <location>
        <begin position="92"/>
        <end position="116"/>
    </location>
</feature>
<dbReference type="Proteomes" id="UP000028926">
    <property type="component" value="Chromosome"/>
</dbReference>
<comment type="pathway">
    <text evidence="2">Phospholipid metabolism; phosphatidylglycerol biosynthesis; phosphatidylglycerol from CDP-diacylglycerol: step 1/2.</text>
</comment>
<feature type="transmembrane region" description="Helical" evidence="16">
    <location>
        <begin position="160"/>
        <end position="183"/>
    </location>
</feature>
<dbReference type="STRING" id="91604.ID47_03915"/>
<reference evidence="17 18" key="1">
    <citation type="submission" date="2014-07" db="EMBL/GenBank/DDBJ databases">
        <title>Comparative genomic insights into amoeba endosymbionts belonging to the families of Holosporaceae and Candidatus Midichloriaceae within Rickettsiales.</title>
        <authorList>
            <person name="Wang Z."/>
            <person name="Wu M."/>
        </authorList>
    </citation>
    <scope>NUCLEOTIDE SEQUENCE [LARGE SCALE GENOMIC DNA]</scope>
    <source>
        <strain evidence="17">PRA3</strain>
    </source>
</reference>
<evidence type="ECO:0000313" key="18">
    <source>
        <dbReference type="Proteomes" id="UP000028926"/>
    </source>
</evidence>
<dbReference type="PROSITE" id="PS00379">
    <property type="entry name" value="CDP_ALCOHOL_P_TRANSF"/>
    <property type="match status" value="1"/>
</dbReference>
<evidence type="ECO:0000256" key="16">
    <source>
        <dbReference type="SAM" id="Phobius"/>
    </source>
</evidence>
<protein>
    <recommendedName>
        <fullName evidence="5">CDP-diacylglycerol--glycerol-3-phosphate 3-phosphatidyltransferase</fullName>
        <ecNumber evidence="4">2.7.8.5</ecNumber>
    </recommendedName>
</protein>
<comment type="subcellular location">
    <subcellularLocation>
        <location evidence="1">Membrane</location>
        <topology evidence="1">Multi-pass membrane protein</topology>
    </subcellularLocation>
</comment>
<organism evidence="17 18">
    <name type="scientific">Candidatus Odyssella acanthamoebae</name>
    <dbReference type="NCBI Taxonomy" id="91604"/>
    <lineage>
        <taxon>Bacteria</taxon>
        <taxon>Pseudomonadati</taxon>
        <taxon>Pseudomonadota</taxon>
        <taxon>Alphaproteobacteria</taxon>
        <taxon>Holosporales</taxon>
        <taxon>Candidatus Paracaedibacteraceae</taxon>
        <taxon>Candidatus Odyssella</taxon>
    </lineage>
</organism>
<sequence length="194" mass="22428">MHLSFKRIIPNVLTSLRLAAVPFTLYYILCDELTVAFCLFVFAAITDYVDGNLARRWHVETKFGRIFDPLADKALLMGAYIALTYTGHIPEWLMYLIVGRDVLILSGALLVYLFNLPVRLSPFFISKVNTFFQLLLVTIVLVSDFSFYEVLSHEAYQQLMWALLYLTALTTVLSGVEYVFYFMRKNLRVLLRRG</sequence>
<keyword evidence="7 15" id="KW-0808">Transferase</keyword>
<keyword evidence="12" id="KW-0594">Phospholipid biosynthesis</keyword>
<evidence type="ECO:0000313" key="17">
    <source>
        <dbReference type="EMBL" id="AIK96077.1"/>
    </source>
</evidence>
<evidence type="ECO:0000256" key="10">
    <source>
        <dbReference type="ARBA" id="ARBA00023098"/>
    </source>
</evidence>
<dbReference type="InterPro" id="IPR043130">
    <property type="entry name" value="CDP-OH_PTrfase_TM_dom"/>
</dbReference>
<evidence type="ECO:0000256" key="13">
    <source>
        <dbReference type="ARBA" id="ARBA00023264"/>
    </source>
</evidence>
<keyword evidence="8 16" id="KW-0812">Transmembrane</keyword>
<evidence type="ECO:0000256" key="15">
    <source>
        <dbReference type="RuleBase" id="RU003750"/>
    </source>
</evidence>
<comment type="similarity">
    <text evidence="3 15">Belongs to the CDP-alcohol phosphatidyltransferase class-I family.</text>
</comment>
<evidence type="ECO:0000256" key="2">
    <source>
        <dbReference type="ARBA" id="ARBA00005042"/>
    </source>
</evidence>
<evidence type="ECO:0000256" key="6">
    <source>
        <dbReference type="ARBA" id="ARBA00022516"/>
    </source>
</evidence>
<evidence type="ECO:0000256" key="12">
    <source>
        <dbReference type="ARBA" id="ARBA00023209"/>
    </source>
</evidence>
<dbReference type="PANTHER" id="PTHR14269">
    <property type="entry name" value="CDP-DIACYLGLYCEROL--GLYCEROL-3-PHOSPHATE 3-PHOSPHATIDYLTRANSFERASE-RELATED"/>
    <property type="match status" value="1"/>
</dbReference>
<dbReference type="EMBL" id="CP008941">
    <property type="protein sequence ID" value="AIK96077.1"/>
    <property type="molecule type" value="Genomic_DNA"/>
</dbReference>
<keyword evidence="13" id="KW-1208">Phospholipid metabolism</keyword>
<evidence type="ECO:0000256" key="1">
    <source>
        <dbReference type="ARBA" id="ARBA00004141"/>
    </source>
</evidence>
<accession>A0A077ASB8</accession>